<evidence type="ECO:0000256" key="1">
    <source>
        <dbReference type="SAM" id="MobiDB-lite"/>
    </source>
</evidence>
<evidence type="ECO:0000313" key="3">
    <source>
        <dbReference type="Proteomes" id="UP000001692"/>
    </source>
</evidence>
<dbReference type="AlphaFoldDB" id="B2AHR1"/>
<proteinExistence type="predicted"/>
<reference evidence="2 3" key="1">
    <citation type="journal article" date="2008" name="Genome Res.">
        <title>Genome sequence of the beta-rhizobium Cupriavidus taiwanensis and comparative genomics of rhizobia.</title>
        <authorList>
            <person name="Amadou C."/>
            <person name="Pascal G."/>
            <person name="Mangenot S."/>
            <person name="Glew M."/>
            <person name="Bontemps C."/>
            <person name="Capela D."/>
            <person name="Carrere S."/>
            <person name="Cruveiller S."/>
            <person name="Dossat C."/>
            <person name="Lajus A."/>
            <person name="Marchetti M."/>
            <person name="Poinsot V."/>
            <person name="Rouy Z."/>
            <person name="Servin B."/>
            <person name="Saad M."/>
            <person name="Schenowitz C."/>
            <person name="Barbe V."/>
            <person name="Batut J."/>
            <person name="Medigue C."/>
            <person name="Masson-Boivin C."/>
        </authorList>
    </citation>
    <scope>NUCLEOTIDE SEQUENCE [LARGE SCALE GENOMIC DNA]</scope>
    <source>
        <strain evidence="3">DSM 17343 / BCRC 17206 / CCUG 44338 / CIP 107171 / LMG 19424 / R1</strain>
    </source>
</reference>
<feature type="region of interest" description="Disordered" evidence="1">
    <location>
        <begin position="1"/>
        <end position="88"/>
    </location>
</feature>
<feature type="compositionally biased region" description="Low complexity" evidence="1">
    <location>
        <begin position="65"/>
        <end position="77"/>
    </location>
</feature>
<evidence type="ECO:0000313" key="2">
    <source>
        <dbReference type="EMBL" id="CAP63310.1"/>
    </source>
</evidence>
<protein>
    <submittedName>
        <fullName evidence="2">Uncharacterized protein</fullName>
    </submittedName>
</protein>
<dbReference type="HOGENOM" id="CLU_2463892_0_0_4"/>
<sequence>MTDFRRPPPRPSIPTFVGTAPSRGAFGSSQSPEDRESNQTPLSRSRLPAASQATFLFRAPCRHVAPPGTRAPAPGRPWRFPPEIPPSH</sequence>
<dbReference type="Proteomes" id="UP000001692">
    <property type="component" value="Chromosome 2"/>
</dbReference>
<organism evidence="2 3">
    <name type="scientific">Cupriavidus taiwanensis (strain DSM 17343 / BCRC 17206 / CCUG 44338 / CIP 107171 / LMG 19424 / R1)</name>
    <name type="common">Ralstonia taiwanensis (strain LMG 19424)</name>
    <dbReference type="NCBI Taxonomy" id="977880"/>
    <lineage>
        <taxon>Bacteria</taxon>
        <taxon>Pseudomonadati</taxon>
        <taxon>Pseudomonadota</taxon>
        <taxon>Betaproteobacteria</taxon>
        <taxon>Burkholderiales</taxon>
        <taxon>Burkholderiaceae</taxon>
        <taxon>Cupriavidus</taxon>
    </lineage>
</organism>
<name>B2AHR1_CUPTR</name>
<dbReference type="KEGG" id="cti:RALTA_B0108"/>
<gene>
    <name evidence="2" type="ordered locus">RALTA_B0108</name>
</gene>
<accession>B2AHR1</accession>
<dbReference type="EMBL" id="CU633750">
    <property type="protein sequence ID" value="CAP63310.1"/>
    <property type="molecule type" value="Genomic_DNA"/>
</dbReference>
<keyword evidence="3" id="KW-1185">Reference proteome</keyword>
<feature type="compositionally biased region" description="Pro residues" evidence="1">
    <location>
        <begin position="79"/>
        <end position="88"/>
    </location>
</feature>